<dbReference type="Pfam" id="PF22939">
    <property type="entry name" value="WHD_GPIID"/>
    <property type="match status" value="1"/>
</dbReference>
<dbReference type="PROSITE" id="PS50837">
    <property type="entry name" value="NACHT"/>
    <property type="match status" value="1"/>
</dbReference>
<proteinExistence type="predicted"/>
<evidence type="ECO:0000313" key="4">
    <source>
        <dbReference type="Proteomes" id="UP000800200"/>
    </source>
</evidence>
<organism evidence="3 4">
    <name type="scientific">Zopfia rhizophila CBS 207.26</name>
    <dbReference type="NCBI Taxonomy" id="1314779"/>
    <lineage>
        <taxon>Eukaryota</taxon>
        <taxon>Fungi</taxon>
        <taxon>Dikarya</taxon>
        <taxon>Ascomycota</taxon>
        <taxon>Pezizomycotina</taxon>
        <taxon>Dothideomycetes</taxon>
        <taxon>Dothideomycetes incertae sedis</taxon>
        <taxon>Zopfiaceae</taxon>
        <taxon>Zopfia</taxon>
    </lineage>
</organism>
<accession>A0A6A6DI07</accession>
<evidence type="ECO:0000256" key="1">
    <source>
        <dbReference type="ARBA" id="ARBA00022737"/>
    </source>
</evidence>
<evidence type="ECO:0000259" key="2">
    <source>
        <dbReference type="PROSITE" id="PS50837"/>
    </source>
</evidence>
<protein>
    <recommendedName>
        <fullName evidence="2">NACHT domain-containing protein</fullName>
    </recommendedName>
</protein>
<dbReference type="PANTHER" id="PTHR10039">
    <property type="entry name" value="AMELOGENIN"/>
    <property type="match status" value="1"/>
</dbReference>
<dbReference type="InterPro" id="IPR054471">
    <property type="entry name" value="GPIID_WHD"/>
</dbReference>
<dbReference type="InterPro" id="IPR056884">
    <property type="entry name" value="NPHP3-like_N"/>
</dbReference>
<sequence>MKEYAAVIEVFVQAKQDLLSLIWGPLKLLLQIYESVWPNVRTKIGTVQENIRKHNVLMTSSVTLEHVMRAHEDRTRTLRDSEKEEQFRDRQDYASLKNTLTPEMYDERLHEILQQSLIESGKWLLRNQNFLKWSKGSSQKSRYLWLHGIPGAGKTFIVANAVSRLRKAGQQAIFVFLNHEDPRFNKIIKVLHSILFQALEGDKSLRQIVYRASESNARGLLSDPDTVKQVLCNVLKETGQIFVIVDGLDEVPEAARKHLLMAILDVIDACTNARLLLSSRREGDIASALSYKAMELRVDHHNNQEIDSFVDIEIKKILKQLRDNGADDHICQALHETLKRVEEKSKGMFLYAKLMMAAISAHGFPEDMEFEVNNLPYGLDQAYGRLMSRIESLQPPLRFIAIKVLQWIVSAARPLREEEILQALAIDTSATDFTRGRKYMRDIRQVCGPIIEISNGFVRFVHFSAKQYLLDQQSNHFVRMTASQMQAACTCVAYLSFSFINPLFRHSGNAWDELENRVLEGDFVLFNYASSQLLYHVEFIIQEIVPNEELVALSAALRRLFNSRCHSASHNSGLLANTKFSSFPADVQLSLGQLSKSRERAQLGLANINRFETKYARDEHQKVHERSHKCTEEGCLYAEVGFHTRAELSQHTEEAHTDASLEGNLPATIDQLLQLPQVDQYLVLQDAIGLNQITYAKVLLDLCRGNLDAVQGRQLVFRAGWLASPSMITCLDAVPFSDDWVDRWTFILAIAIIGQNLPNIKFAIEHGAKLDVDARMPDLEKEIHSKSLFWDASLIQYMIDDCGVTIPSSVVDSGHIFWDPAIQGVDEGEAEERFARLQQYIPWDDVYDRGVKSAVESSSIAALRIALKHGGNPYEGTTISWLLKPKSRYGLQMVELLLRYGAKLEWISNSADVRLEKYFGIPWAEIVRICGNGEELPAGDIRRVQRKTR</sequence>
<dbReference type="Gene3D" id="3.40.50.300">
    <property type="entry name" value="P-loop containing nucleotide triphosphate hydrolases"/>
    <property type="match status" value="1"/>
</dbReference>
<gene>
    <name evidence="3" type="ORF">K469DRAFT_694880</name>
</gene>
<dbReference type="SUPFAM" id="SSF52540">
    <property type="entry name" value="P-loop containing nucleoside triphosphate hydrolases"/>
    <property type="match status" value="1"/>
</dbReference>
<name>A0A6A6DI07_9PEZI</name>
<keyword evidence="4" id="KW-1185">Reference proteome</keyword>
<evidence type="ECO:0000313" key="3">
    <source>
        <dbReference type="EMBL" id="KAF2179174.1"/>
    </source>
</evidence>
<dbReference type="EMBL" id="ML994669">
    <property type="protein sequence ID" value="KAF2179174.1"/>
    <property type="molecule type" value="Genomic_DNA"/>
</dbReference>
<reference evidence="3" key="1">
    <citation type="journal article" date="2020" name="Stud. Mycol.">
        <title>101 Dothideomycetes genomes: a test case for predicting lifestyles and emergence of pathogens.</title>
        <authorList>
            <person name="Haridas S."/>
            <person name="Albert R."/>
            <person name="Binder M."/>
            <person name="Bloem J."/>
            <person name="Labutti K."/>
            <person name="Salamov A."/>
            <person name="Andreopoulos B."/>
            <person name="Baker S."/>
            <person name="Barry K."/>
            <person name="Bills G."/>
            <person name="Bluhm B."/>
            <person name="Cannon C."/>
            <person name="Castanera R."/>
            <person name="Culley D."/>
            <person name="Daum C."/>
            <person name="Ezra D."/>
            <person name="Gonzalez J."/>
            <person name="Henrissat B."/>
            <person name="Kuo A."/>
            <person name="Liang C."/>
            <person name="Lipzen A."/>
            <person name="Lutzoni F."/>
            <person name="Magnuson J."/>
            <person name="Mondo S."/>
            <person name="Nolan M."/>
            <person name="Ohm R."/>
            <person name="Pangilinan J."/>
            <person name="Park H.-J."/>
            <person name="Ramirez L."/>
            <person name="Alfaro M."/>
            <person name="Sun H."/>
            <person name="Tritt A."/>
            <person name="Yoshinaga Y."/>
            <person name="Zwiers L.-H."/>
            <person name="Turgeon B."/>
            <person name="Goodwin S."/>
            <person name="Spatafora J."/>
            <person name="Crous P."/>
            <person name="Grigoriev I."/>
        </authorList>
    </citation>
    <scope>NUCLEOTIDE SEQUENCE</scope>
    <source>
        <strain evidence="3">CBS 207.26</strain>
    </source>
</reference>
<feature type="domain" description="NACHT" evidence="2">
    <location>
        <begin position="142"/>
        <end position="280"/>
    </location>
</feature>
<dbReference type="Proteomes" id="UP000800200">
    <property type="component" value="Unassembled WGS sequence"/>
</dbReference>
<dbReference type="PANTHER" id="PTHR10039:SF14">
    <property type="entry name" value="NACHT DOMAIN-CONTAINING PROTEIN"/>
    <property type="match status" value="1"/>
</dbReference>
<dbReference type="Pfam" id="PF24883">
    <property type="entry name" value="NPHP3_N"/>
    <property type="match status" value="1"/>
</dbReference>
<dbReference type="InterPro" id="IPR007111">
    <property type="entry name" value="NACHT_NTPase"/>
</dbReference>
<keyword evidence="1" id="KW-0677">Repeat</keyword>
<dbReference type="AlphaFoldDB" id="A0A6A6DI07"/>
<dbReference type="InterPro" id="IPR027417">
    <property type="entry name" value="P-loop_NTPase"/>
</dbReference>
<dbReference type="OrthoDB" id="4062651at2759"/>